<name>A0A225X0K0_9STRA</name>
<keyword evidence="1" id="KW-0175">Coiled coil</keyword>
<dbReference type="EMBL" id="NBNE01000051">
    <property type="protein sequence ID" value="OWZ23655.1"/>
    <property type="molecule type" value="Genomic_DNA"/>
</dbReference>
<evidence type="ECO:0000313" key="2">
    <source>
        <dbReference type="EMBL" id="OWZ23655.1"/>
    </source>
</evidence>
<evidence type="ECO:0000256" key="1">
    <source>
        <dbReference type="SAM" id="Coils"/>
    </source>
</evidence>
<sequence length="672" mass="77699">MYNKLHQMRLGMIQTRAISLATIDTQKKLRMKFSRELKMAQEAVQKLEKMKMTTEVTSRKMTKEQRRVDSDAFDTFSKQSVDAETLLPDITAKLEQANAYIIQEQRNIKIIREYVRDFAVKKLQASIRSFLRFRKWKKVLKIFQDDAQLAAVLEIQAAWRMFTAKKQKLLLQLLYNEAKTKAACVIQHFSVKATNAKRRKENGFPMKGLHPVIATQTQKSIETLLEIFGRFVLQNALTTWKSTAYKARSRILPETSTSAILIQRIYRGFRDRNFLKRIKMRRSLTDRVGALVDQFIVSGDLWKFILEIDADYRRFMHKIEEEEADASTFITTVLRQRKHDESKMMQEWFTASALQNPLINGMDEVNKMYSNEEGNSIRSSVSQAMLQSAFVEDLVALSPNKRKDDLFPADFPPKVIRQALAKGFSLDEVIAVMRGLQAQRKDIEDADLVLMTLQKRSPLMTNPWISERVLREARNMDKTPTSSIPVVKVNHKVNKPDVKIRRNTFISENLLDSIGMNAPISRLLLVAALRCYNPSQNESGRFILSEGRNSELFQSYLSTETPLLKIRIEQQAIEAVKPFLHTLLENRCYTAYDILYNVRGIGELVSWNIPRPLAKNIYSVIEEIRNQSSHICKRNIIRDVRFSVGFGHFLKTRERKNENSIVSKLSETLGSI</sequence>
<proteinExistence type="predicted"/>
<comment type="caution">
    <text evidence="2">The sequence shown here is derived from an EMBL/GenBank/DDBJ whole genome shotgun (WGS) entry which is preliminary data.</text>
</comment>
<gene>
    <name evidence="2" type="ORF">PHMEG_0001427</name>
</gene>
<accession>A0A225X0K0</accession>
<dbReference type="Gene3D" id="1.20.5.190">
    <property type="match status" value="1"/>
</dbReference>
<dbReference type="PROSITE" id="PS50096">
    <property type="entry name" value="IQ"/>
    <property type="match status" value="2"/>
</dbReference>
<dbReference type="OrthoDB" id="102961at2759"/>
<keyword evidence="3" id="KW-1185">Reference proteome</keyword>
<organism evidence="2 3">
    <name type="scientific">Phytophthora megakarya</name>
    <dbReference type="NCBI Taxonomy" id="4795"/>
    <lineage>
        <taxon>Eukaryota</taxon>
        <taxon>Sar</taxon>
        <taxon>Stramenopiles</taxon>
        <taxon>Oomycota</taxon>
        <taxon>Peronosporomycetes</taxon>
        <taxon>Peronosporales</taxon>
        <taxon>Peronosporaceae</taxon>
        <taxon>Phytophthora</taxon>
    </lineage>
</organism>
<dbReference type="STRING" id="4795.A0A225X0K0"/>
<evidence type="ECO:0000313" key="3">
    <source>
        <dbReference type="Proteomes" id="UP000198211"/>
    </source>
</evidence>
<dbReference type="Proteomes" id="UP000198211">
    <property type="component" value="Unassembled WGS sequence"/>
</dbReference>
<dbReference type="AlphaFoldDB" id="A0A225X0K0"/>
<protein>
    <submittedName>
        <fullName evidence="2">Uncharacterized protein</fullName>
    </submittedName>
</protein>
<reference evidence="3" key="1">
    <citation type="submission" date="2017-03" db="EMBL/GenBank/DDBJ databases">
        <title>Phytopthora megakarya and P. palmivora, two closely related causual agents of cacao black pod achieved similar genome size and gene model numbers by different mechanisms.</title>
        <authorList>
            <person name="Ali S."/>
            <person name="Shao J."/>
            <person name="Larry D.J."/>
            <person name="Kronmiller B."/>
            <person name="Shen D."/>
            <person name="Strem M.D."/>
            <person name="Melnick R.L."/>
            <person name="Guiltinan M.J."/>
            <person name="Tyler B.M."/>
            <person name="Meinhardt L.W."/>
            <person name="Bailey B.A."/>
        </authorList>
    </citation>
    <scope>NUCLEOTIDE SEQUENCE [LARGE SCALE GENOMIC DNA]</scope>
    <source>
        <strain evidence="3">zdho120</strain>
    </source>
</reference>
<feature type="coiled-coil region" evidence="1">
    <location>
        <begin position="426"/>
        <end position="456"/>
    </location>
</feature>